<dbReference type="GO" id="GO:0006355">
    <property type="term" value="P:regulation of DNA-templated transcription"/>
    <property type="evidence" value="ECO:0007669"/>
    <property type="project" value="InterPro"/>
</dbReference>
<gene>
    <name evidence="1" type="ORF">IQ247_16940</name>
</gene>
<accession>A0A8J7JTW5</accession>
<dbReference type="Gene3D" id="1.10.260.40">
    <property type="entry name" value="lambda repressor-like DNA-binding domains"/>
    <property type="match status" value="1"/>
</dbReference>
<proteinExistence type="predicted"/>
<comment type="caution">
    <text evidence="1">The sequence shown here is derived from an EMBL/GenBank/DDBJ whole genome shotgun (WGS) entry which is preliminary data.</text>
</comment>
<dbReference type="InterPro" id="IPR010982">
    <property type="entry name" value="Lambda_DNA-bd_dom_sf"/>
</dbReference>
<sequence>MSLAFDRKLYGKLLAEYQPQVITSEAEYEVMLANAERLIGCKNRSQEETALLQILVRLIEEYENKNYPMNKSSPHIILQHLMEAREIKQSELVEIFGSKEIVSEIIDGKRAITETQTKALGDFFHVSPKLFIS</sequence>
<dbReference type="InterPro" id="IPR039060">
    <property type="entry name" value="Antitox_HigA"/>
</dbReference>
<dbReference type="RefSeq" id="WP_193922020.1">
    <property type="nucleotide sequence ID" value="NZ_JADEWL010000057.1"/>
</dbReference>
<reference evidence="1" key="1">
    <citation type="submission" date="2020-10" db="EMBL/GenBank/DDBJ databases">
        <authorList>
            <person name="Castelo-Branco R."/>
            <person name="Eusebio N."/>
            <person name="Adriana R."/>
            <person name="Vieira A."/>
            <person name="Brugerolle De Fraissinette N."/>
            <person name="Rezende De Castro R."/>
            <person name="Schneider M.P."/>
            <person name="Vasconcelos V."/>
            <person name="Leao P.N."/>
        </authorList>
    </citation>
    <scope>NUCLEOTIDE SEQUENCE</scope>
    <source>
        <strain evidence="1">LEGE 06105</strain>
    </source>
</reference>
<dbReference type="AlphaFoldDB" id="A0A8J7JTW5"/>
<name>A0A8J7JTW5_9CYAN</name>
<organism evidence="1 2">
    <name type="scientific">Plectonema cf. radiosum LEGE 06105</name>
    <dbReference type="NCBI Taxonomy" id="945769"/>
    <lineage>
        <taxon>Bacteria</taxon>
        <taxon>Bacillati</taxon>
        <taxon>Cyanobacteriota</taxon>
        <taxon>Cyanophyceae</taxon>
        <taxon>Oscillatoriophycideae</taxon>
        <taxon>Oscillatoriales</taxon>
        <taxon>Microcoleaceae</taxon>
        <taxon>Plectonema</taxon>
    </lineage>
</organism>
<dbReference type="PANTHER" id="PTHR40455:SF1">
    <property type="entry name" value="ANTITOXIN HIGA"/>
    <property type="match status" value="1"/>
</dbReference>
<dbReference type="PANTHER" id="PTHR40455">
    <property type="entry name" value="ANTITOXIN HIGA"/>
    <property type="match status" value="1"/>
</dbReference>
<dbReference type="GO" id="GO:0001046">
    <property type="term" value="F:core promoter sequence-specific DNA binding"/>
    <property type="evidence" value="ECO:0007669"/>
    <property type="project" value="TreeGrafter"/>
</dbReference>
<protein>
    <submittedName>
        <fullName evidence="1">Transcriptional regulator</fullName>
    </submittedName>
</protein>
<evidence type="ECO:0000313" key="1">
    <source>
        <dbReference type="EMBL" id="MBE9214334.1"/>
    </source>
</evidence>
<dbReference type="EMBL" id="JADEWL010000057">
    <property type="protein sequence ID" value="MBE9214334.1"/>
    <property type="molecule type" value="Genomic_DNA"/>
</dbReference>
<dbReference type="Proteomes" id="UP000620559">
    <property type="component" value="Unassembled WGS sequence"/>
</dbReference>
<keyword evidence="2" id="KW-1185">Reference proteome</keyword>
<dbReference type="SUPFAM" id="SSF47413">
    <property type="entry name" value="lambda repressor-like DNA-binding domains"/>
    <property type="match status" value="1"/>
</dbReference>
<evidence type="ECO:0000313" key="2">
    <source>
        <dbReference type="Proteomes" id="UP000620559"/>
    </source>
</evidence>